<evidence type="ECO:0000256" key="3">
    <source>
        <dbReference type="ARBA" id="ARBA00022692"/>
    </source>
</evidence>
<dbReference type="Pfam" id="PF00892">
    <property type="entry name" value="EamA"/>
    <property type="match status" value="1"/>
</dbReference>
<keyword evidence="3 6" id="KW-0812">Transmembrane</keyword>
<dbReference type="PANTHER" id="PTHR32322">
    <property type="entry name" value="INNER MEMBRANE TRANSPORTER"/>
    <property type="match status" value="1"/>
</dbReference>
<dbReference type="SUPFAM" id="SSF103481">
    <property type="entry name" value="Multidrug resistance efflux transporter EmrE"/>
    <property type="match status" value="2"/>
</dbReference>
<feature type="transmembrane region" description="Helical" evidence="6">
    <location>
        <begin position="213"/>
        <end position="232"/>
    </location>
</feature>
<protein>
    <submittedName>
        <fullName evidence="8">Drug/metabolite transporter (DMT)-like permease</fullName>
    </submittedName>
</protein>
<feature type="transmembrane region" description="Helical" evidence="6">
    <location>
        <begin position="68"/>
        <end position="87"/>
    </location>
</feature>
<feature type="transmembrane region" description="Helical" evidence="6">
    <location>
        <begin position="182"/>
        <end position="201"/>
    </location>
</feature>
<feature type="transmembrane region" description="Helical" evidence="6">
    <location>
        <begin position="99"/>
        <end position="116"/>
    </location>
</feature>
<organism evidence="8 9">
    <name type="scientific">Sphingomonas kaistensis</name>
    <dbReference type="NCBI Taxonomy" id="298708"/>
    <lineage>
        <taxon>Bacteria</taxon>
        <taxon>Pseudomonadati</taxon>
        <taxon>Pseudomonadota</taxon>
        <taxon>Alphaproteobacteria</taxon>
        <taxon>Sphingomonadales</taxon>
        <taxon>Sphingomonadaceae</taxon>
        <taxon>Sphingomonas</taxon>
    </lineage>
</organism>
<feature type="domain" description="EamA" evidence="7">
    <location>
        <begin position="151"/>
        <end position="281"/>
    </location>
</feature>
<evidence type="ECO:0000313" key="8">
    <source>
        <dbReference type="EMBL" id="NJC04798.1"/>
    </source>
</evidence>
<dbReference type="EMBL" id="JAATJC010000001">
    <property type="protein sequence ID" value="NJC04798.1"/>
    <property type="molecule type" value="Genomic_DNA"/>
</dbReference>
<feature type="transmembrane region" description="Helical" evidence="6">
    <location>
        <begin position="39"/>
        <end position="56"/>
    </location>
</feature>
<dbReference type="Proteomes" id="UP000558192">
    <property type="component" value="Unassembled WGS sequence"/>
</dbReference>
<sequence length="295" mass="30627">MTQRVSPRAFAILMLGNVALAFGPWMVRLSDVGPSAAGFWRLALALPFLLVLARAMGQPAHWPGRASVLVIAVAAFFFAADLAAWHAGIHLTKLGNATLFGNIASFAFAAWGLWLARRLPTRLQAAALLLALFGSALLMAGSAELSARYLRGDLLTLLAGLLYAGYLIAVERVRGTLQPLPVLILASAFGAALLLPFAAAMGETIVPSDWTPLLLLALGSQVVGQGCLVYSLGQVPPLVVGLALLTQPAVSAAIGWIAYGEVMTSLDFLGAAAIAVALVLVRLHEGGSGPKSVSA</sequence>
<comment type="similarity">
    <text evidence="2">Belongs to the EamA transporter family.</text>
</comment>
<evidence type="ECO:0000256" key="4">
    <source>
        <dbReference type="ARBA" id="ARBA00022989"/>
    </source>
</evidence>
<comment type="subcellular location">
    <subcellularLocation>
        <location evidence="1">Membrane</location>
        <topology evidence="1">Multi-pass membrane protein</topology>
    </subcellularLocation>
</comment>
<evidence type="ECO:0000256" key="6">
    <source>
        <dbReference type="SAM" id="Phobius"/>
    </source>
</evidence>
<accession>A0A7X5Y417</accession>
<evidence type="ECO:0000256" key="2">
    <source>
        <dbReference type="ARBA" id="ARBA00007362"/>
    </source>
</evidence>
<reference evidence="8 9" key="1">
    <citation type="submission" date="2020-03" db="EMBL/GenBank/DDBJ databases">
        <title>Genomic Encyclopedia of Type Strains, Phase IV (KMG-IV): sequencing the most valuable type-strain genomes for metagenomic binning, comparative biology and taxonomic classification.</title>
        <authorList>
            <person name="Goeker M."/>
        </authorList>
    </citation>
    <scope>NUCLEOTIDE SEQUENCE [LARGE SCALE GENOMIC DNA]</scope>
    <source>
        <strain evidence="8 9">DSM 16846</strain>
    </source>
</reference>
<keyword evidence="9" id="KW-1185">Reference proteome</keyword>
<dbReference type="RefSeq" id="WP_342448433.1">
    <property type="nucleotide sequence ID" value="NZ_JAATJC010000001.1"/>
</dbReference>
<feature type="transmembrane region" description="Helical" evidence="6">
    <location>
        <begin position="149"/>
        <end position="170"/>
    </location>
</feature>
<evidence type="ECO:0000256" key="1">
    <source>
        <dbReference type="ARBA" id="ARBA00004141"/>
    </source>
</evidence>
<feature type="transmembrane region" description="Helical" evidence="6">
    <location>
        <begin position="9"/>
        <end position="27"/>
    </location>
</feature>
<dbReference type="GO" id="GO:0016020">
    <property type="term" value="C:membrane"/>
    <property type="evidence" value="ECO:0007669"/>
    <property type="project" value="UniProtKB-SubCell"/>
</dbReference>
<feature type="transmembrane region" description="Helical" evidence="6">
    <location>
        <begin position="239"/>
        <end position="259"/>
    </location>
</feature>
<evidence type="ECO:0000256" key="5">
    <source>
        <dbReference type="ARBA" id="ARBA00023136"/>
    </source>
</evidence>
<evidence type="ECO:0000259" key="7">
    <source>
        <dbReference type="Pfam" id="PF00892"/>
    </source>
</evidence>
<dbReference type="InterPro" id="IPR000620">
    <property type="entry name" value="EamA_dom"/>
</dbReference>
<feature type="transmembrane region" description="Helical" evidence="6">
    <location>
        <begin position="123"/>
        <end position="143"/>
    </location>
</feature>
<keyword evidence="5 6" id="KW-0472">Membrane</keyword>
<gene>
    <name evidence="8" type="ORF">GGQ97_000591</name>
</gene>
<evidence type="ECO:0000313" key="9">
    <source>
        <dbReference type="Proteomes" id="UP000558192"/>
    </source>
</evidence>
<dbReference type="InterPro" id="IPR050638">
    <property type="entry name" value="AA-Vitamin_Transporters"/>
</dbReference>
<keyword evidence="4 6" id="KW-1133">Transmembrane helix</keyword>
<comment type="caution">
    <text evidence="8">The sequence shown here is derived from an EMBL/GenBank/DDBJ whole genome shotgun (WGS) entry which is preliminary data.</text>
</comment>
<dbReference type="PANTHER" id="PTHR32322:SF2">
    <property type="entry name" value="EAMA DOMAIN-CONTAINING PROTEIN"/>
    <property type="match status" value="1"/>
</dbReference>
<name>A0A7X5Y417_9SPHN</name>
<dbReference type="AlphaFoldDB" id="A0A7X5Y417"/>
<dbReference type="InterPro" id="IPR037185">
    <property type="entry name" value="EmrE-like"/>
</dbReference>
<proteinExistence type="inferred from homology"/>